<evidence type="ECO:0000313" key="3">
    <source>
        <dbReference type="Proteomes" id="UP000036902"/>
    </source>
</evidence>
<proteinExistence type="predicted"/>
<name>A0A140IE99_9RHOO</name>
<dbReference type="Proteomes" id="UP000036902">
    <property type="component" value="Chromosome"/>
</dbReference>
<dbReference type="AlphaFoldDB" id="A0A140IE99"/>
<dbReference type="EMBL" id="CP014646">
    <property type="protein sequence ID" value="AMO36074.1"/>
    <property type="molecule type" value="Genomic_DNA"/>
</dbReference>
<reference evidence="3" key="1">
    <citation type="submission" date="2016-03" db="EMBL/GenBank/DDBJ databases">
        <authorList>
            <person name="Ma C."/>
            <person name="Zhou S."/>
            <person name="Yang G."/>
        </authorList>
    </citation>
    <scope>NUCLEOTIDE SEQUENCE [LARGE SCALE GENOMIC DNA]</scope>
    <source>
        <strain evidence="3">SgZ-1</strain>
    </source>
</reference>
<evidence type="ECO:0000256" key="1">
    <source>
        <dbReference type="SAM" id="MobiDB-lite"/>
    </source>
</evidence>
<gene>
    <name evidence="2" type="ORF">AC731_003445</name>
</gene>
<evidence type="ECO:0000313" key="2">
    <source>
        <dbReference type="EMBL" id="AMO36074.1"/>
    </source>
</evidence>
<dbReference type="STRING" id="1134435.AC731_003445"/>
<keyword evidence="3" id="KW-1185">Reference proteome</keyword>
<sequence>MSTDRSRLPGCDCCSGTGTDTPQRIANLPGQPSISYRAGRHGDFLASIQARLSSADYPALAGLGTRESSDFTLALADALASSLDVLSFYTERIAQEHYLRTATERLSVGELARLIGYRLAPGVAAGTHLAFTLQDTPGAAPTPTTTTTIPAGTRVQSVPGQGETAQTFETIAEISARAAWNAMPARTTEAWQPRRGDTELWLEGVASGLSPGDAILIVGLERQRDPGSERWDVRVLSAVKPDIAGGRTRLQWTHPLGSAFPAMAPASLGAEVHALRLRTALFGHNAPDANLFGNADSNIAQLIDTSSAHWNWKNFALDPAALDLDTDNPKIVGGSWIALVSNEVGRGSADLPGYTELYRARAVAHRSRNAFGISGKVTRITPDTTENLTASRFPLRRTLVLAQSERLATHARPLRHPVQDELLPLGVRAEGLQQGQAIAVSGTRQRIAIAAGATSLVLATDDGATVPLAGGDELFMLAPAARLIGGNAVALDGEAFLAQLERAGTRLRLCLLDRDGRAGTLEANASELALAPARKDDPRVAEIAWIANTATAVTHGRDDTTLTLAAPLKHVFARASLRVNANVAPATHGETVEAILGDGDAGRPNQRFRLAQAPLTYVSASTPSGRRSTLALRVDDVLWTERASLYAAPAGARAFETWEDDEGHTHIQFGDGIEGARLPTGTANVRVRYRKGIGAGGNVGAGTLTTLLSRPLGVGEASNPEAASGGEDPETIEHARDSAPLTVLTLDRAVSITDYANFARAFAGIDKAHALWIPAGPARGVFVTIAGIGGARVEATSDTYRHLFDALRTWGDPLVPLRLENFIDARFRCRVRVRALGGFEPATVVAAVRVALLARFAFAARAFGQTVSLDEIAAAVQGVRGVEAAHVARLYRSGQPPAQHPRLFAALPQPSLTAVPAPAELLTLATNGLEVEVLP</sequence>
<dbReference type="KEGG" id="thu:AC731_003445"/>
<protein>
    <submittedName>
        <fullName evidence="2">Uncharacterized protein</fullName>
    </submittedName>
</protein>
<feature type="region of interest" description="Disordered" evidence="1">
    <location>
        <begin position="712"/>
        <end position="733"/>
    </location>
</feature>
<accession>A0A140IE99</accession>
<organism evidence="2 3">
    <name type="scientific">Thauera humireducens</name>
    <dbReference type="NCBI Taxonomy" id="1134435"/>
    <lineage>
        <taxon>Bacteria</taxon>
        <taxon>Pseudomonadati</taxon>
        <taxon>Pseudomonadota</taxon>
        <taxon>Betaproteobacteria</taxon>
        <taxon>Rhodocyclales</taxon>
        <taxon>Zoogloeaceae</taxon>
        <taxon>Thauera</taxon>
    </lineage>
</organism>